<feature type="non-terminal residue" evidence="1">
    <location>
        <position position="66"/>
    </location>
</feature>
<dbReference type="HOGENOM" id="CLU_2794877_0_0_1"/>
<evidence type="ECO:0000313" key="1">
    <source>
        <dbReference type="EMBL" id="KIK14382.1"/>
    </source>
</evidence>
<protein>
    <submittedName>
        <fullName evidence="1">Uncharacterized protein</fullName>
    </submittedName>
</protein>
<organism evidence="1 2">
    <name type="scientific">Pisolithus microcarpus 441</name>
    <dbReference type="NCBI Taxonomy" id="765257"/>
    <lineage>
        <taxon>Eukaryota</taxon>
        <taxon>Fungi</taxon>
        <taxon>Dikarya</taxon>
        <taxon>Basidiomycota</taxon>
        <taxon>Agaricomycotina</taxon>
        <taxon>Agaricomycetes</taxon>
        <taxon>Agaricomycetidae</taxon>
        <taxon>Boletales</taxon>
        <taxon>Sclerodermatineae</taxon>
        <taxon>Pisolithaceae</taxon>
        <taxon>Pisolithus</taxon>
    </lineage>
</organism>
<accession>A0A0C9YW42</accession>
<name>A0A0C9YW42_9AGAM</name>
<reference evidence="2" key="2">
    <citation type="submission" date="2015-01" db="EMBL/GenBank/DDBJ databases">
        <title>Evolutionary Origins and Diversification of the Mycorrhizal Mutualists.</title>
        <authorList>
            <consortium name="DOE Joint Genome Institute"/>
            <consortium name="Mycorrhizal Genomics Consortium"/>
            <person name="Kohler A."/>
            <person name="Kuo A."/>
            <person name="Nagy L.G."/>
            <person name="Floudas D."/>
            <person name="Copeland A."/>
            <person name="Barry K.W."/>
            <person name="Cichocki N."/>
            <person name="Veneault-Fourrey C."/>
            <person name="LaButti K."/>
            <person name="Lindquist E.A."/>
            <person name="Lipzen A."/>
            <person name="Lundell T."/>
            <person name="Morin E."/>
            <person name="Murat C."/>
            <person name="Riley R."/>
            <person name="Ohm R."/>
            <person name="Sun H."/>
            <person name="Tunlid A."/>
            <person name="Henrissat B."/>
            <person name="Grigoriev I.V."/>
            <person name="Hibbett D.S."/>
            <person name="Martin F."/>
        </authorList>
    </citation>
    <scope>NUCLEOTIDE SEQUENCE [LARGE SCALE GENOMIC DNA]</scope>
    <source>
        <strain evidence="2">441</strain>
    </source>
</reference>
<reference evidence="1 2" key="1">
    <citation type="submission" date="2014-04" db="EMBL/GenBank/DDBJ databases">
        <authorList>
            <consortium name="DOE Joint Genome Institute"/>
            <person name="Kuo A."/>
            <person name="Kohler A."/>
            <person name="Costa M.D."/>
            <person name="Nagy L.G."/>
            <person name="Floudas D."/>
            <person name="Copeland A."/>
            <person name="Barry K.W."/>
            <person name="Cichocki N."/>
            <person name="Veneault-Fourrey C."/>
            <person name="LaButti K."/>
            <person name="Lindquist E.A."/>
            <person name="Lipzen A."/>
            <person name="Lundell T."/>
            <person name="Morin E."/>
            <person name="Murat C."/>
            <person name="Sun H."/>
            <person name="Tunlid A."/>
            <person name="Henrissat B."/>
            <person name="Grigoriev I.V."/>
            <person name="Hibbett D.S."/>
            <person name="Martin F."/>
            <person name="Nordberg H.P."/>
            <person name="Cantor M.N."/>
            <person name="Hua S.X."/>
        </authorList>
    </citation>
    <scope>NUCLEOTIDE SEQUENCE [LARGE SCALE GENOMIC DNA]</scope>
    <source>
        <strain evidence="1 2">441</strain>
    </source>
</reference>
<dbReference type="AlphaFoldDB" id="A0A0C9YW42"/>
<dbReference type="Proteomes" id="UP000054018">
    <property type="component" value="Unassembled WGS sequence"/>
</dbReference>
<evidence type="ECO:0000313" key="2">
    <source>
        <dbReference type="Proteomes" id="UP000054018"/>
    </source>
</evidence>
<proteinExistence type="predicted"/>
<keyword evidence="2" id="KW-1185">Reference proteome</keyword>
<dbReference type="EMBL" id="KN833941">
    <property type="protein sequence ID" value="KIK14382.1"/>
    <property type="molecule type" value="Genomic_DNA"/>
</dbReference>
<sequence>MCVSLIGADNQKEPCTFFRNRYLACASNSHGKKNPRGNHWVPVTVRDNVIHTDRRNAMNGHSSNRS</sequence>
<gene>
    <name evidence="1" type="ORF">PISMIDRAFT_688027</name>
</gene>